<name>A0A699HFW4_TANCI</name>
<evidence type="ECO:0000256" key="9">
    <source>
        <dbReference type="ARBA" id="ARBA00023172"/>
    </source>
</evidence>
<dbReference type="InterPro" id="IPR036397">
    <property type="entry name" value="RNaseH_sf"/>
</dbReference>
<keyword evidence="6" id="KW-0229">DNA integration</keyword>
<evidence type="ECO:0000256" key="1">
    <source>
        <dbReference type="ARBA" id="ARBA00022722"/>
    </source>
</evidence>
<proteinExistence type="predicted"/>
<dbReference type="InterPro" id="IPR039537">
    <property type="entry name" value="Retrotran_Ty1/copia-like"/>
</dbReference>
<sequence length="922" mass="104723">MTGDSSQLTNFIHKFLDTVKFGNDQIAKIIRDGDYQIGNIAISRVYYVEGLGHNLFPVGQFCDSDLKVSFRKHTKKYILVIMDDYSRFTWVKYLASKDEALDFIIKFLKMIQVRLSAPVRNIRIDNGTEFLNQTLHRYYESLVPVAVAPRAIDLADLPVSTLINQDDPSINLTSQGSSSNVRPIHTLFESLGRWMKDHPIGNVIKDPSRSVYTRKQLQTDVMWCYFDAFLTTVEPKNFKQAMTEPSWIDAIQEEIHEFKRLKVWLFVSCLDKVILIKLKWIYKVKTDEFGGILKNKARLAAQGFRQEEGINFEESFALVDTGMSLTAYADADHVGCQDTRRSTSGIAQFLGDKLCNVRINLGMKPKESTYHVVFDALALTACYLPFLITAEVLVICMHQFWATVDKHKASYRFKINNKRFSMNVEAFGDIFNICLRIWGQEFDEPPIEEEALSFICELGAEPPKSKKPKMKSDSVISSEENPSKKKPTKAKKDVPSKKKPASKPQPTKKVPNEQQRKTSGTDEGTGTKLGVSNVPKYLSKSENESWGDSGDDENNDDNSDEVTKDDDEDDVESDANDDKEAKEEKEEEDVRTHDSFEFNDDDDEEYDELYKDVNVRSKVAKHEELEKRDAKMIDTTHESSKQISSVSSDFASKFLNLDNVPTVVDKVASMMNVKTPHEELSTQAPLNLSVPMMAIPKTLIIHATTITLIIQPFFSIPLMTTPTSVPTTDPTTSSILALLDFASFFGFDQRVSALEQDLSQVKQVDHSTQILTQIPIIVDEHLSTRIRFVTQIALQSYMTEFKKKAQAKKEKYIDIIEISVKEIIKDEVKSQLSLILPKVISDFATPVIQSIINESLENTILAKSSSQLQSTYEAATSLTEFELKKILLDKLEKSKSYRAAEQHRDLYDALVKPYHLEKELFV</sequence>
<evidence type="ECO:0000313" key="12">
    <source>
        <dbReference type="EMBL" id="GEY17410.1"/>
    </source>
</evidence>
<keyword evidence="9" id="KW-0233">DNA recombination</keyword>
<dbReference type="PANTHER" id="PTHR42648">
    <property type="entry name" value="TRANSPOSASE, PUTATIVE-RELATED"/>
    <property type="match status" value="1"/>
</dbReference>
<dbReference type="GO" id="GO:0046872">
    <property type="term" value="F:metal ion binding"/>
    <property type="evidence" value="ECO:0007669"/>
    <property type="project" value="UniProtKB-KW"/>
</dbReference>
<evidence type="ECO:0000256" key="2">
    <source>
        <dbReference type="ARBA" id="ARBA00022723"/>
    </source>
</evidence>
<evidence type="ECO:0000256" key="10">
    <source>
        <dbReference type="SAM" id="MobiDB-lite"/>
    </source>
</evidence>
<evidence type="ECO:0000259" key="11">
    <source>
        <dbReference type="PROSITE" id="PS50994"/>
    </source>
</evidence>
<feature type="region of interest" description="Disordered" evidence="10">
    <location>
        <begin position="463"/>
        <end position="605"/>
    </location>
</feature>
<feature type="compositionally biased region" description="Acidic residues" evidence="10">
    <location>
        <begin position="549"/>
        <end position="575"/>
    </location>
</feature>
<dbReference type="InterPro" id="IPR012337">
    <property type="entry name" value="RNaseH-like_sf"/>
</dbReference>
<protein>
    <recommendedName>
        <fullName evidence="11">Integrase catalytic domain-containing protein</fullName>
    </recommendedName>
</protein>
<evidence type="ECO:0000256" key="4">
    <source>
        <dbReference type="ARBA" id="ARBA00022801"/>
    </source>
</evidence>
<organism evidence="12">
    <name type="scientific">Tanacetum cinerariifolium</name>
    <name type="common">Dalmatian daisy</name>
    <name type="synonym">Chrysanthemum cinerariifolium</name>
    <dbReference type="NCBI Taxonomy" id="118510"/>
    <lineage>
        <taxon>Eukaryota</taxon>
        <taxon>Viridiplantae</taxon>
        <taxon>Streptophyta</taxon>
        <taxon>Embryophyta</taxon>
        <taxon>Tracheophyta</taxon>
        <taxon>Spermatophyta</taxon>
        <taxon>Magnoliopsida</taxon>
        <taxon>eudicotyledons</taxon>
        <taxon>Gunneridae</taxon>
        <taxon>Pentapetalae</taxon>
        <taxon>asterids</taxon>
        <taxon>campanulids</taxon>
        <taxon>Asterales</taxon>
        <taxon>Asteraceae</taxon>
        <taxon>Asteroideae</taxon>
        <taxon>Anthemideae</taxon>
        <taxon>Anthemidinae</taxon>
        <taxon>Tanacetum</taxon>
    </lineage>
</organism>
<keyword evidence="8" id="KW-0239">DNA-directed DNA polymerase</keyword>
<dbReference type="GO" id="GO:0006310">
    <property type="term" value="P:DNA recombination"/>
    <property type="evidence" value="ECO:0007669"/>
    <property type="project" value="UniProtKB-KW"/>
</dbReference>
<feature type="domain" description="Integrase catalytic" evidence="11">
    <location>
        <begin position="53"/>
        <end position="142"/>
    </location>
</feature>
<feature type="compositionally biased region" description="Basic and acidic residues" evidence="10">
    <location>
        <begin position="510"/>
        <end position="520"/>
    </location>
</feature>
<dbReference type="AlphaFoldDB" id="A0A699HFW4"/>
<keyword evidence="7" id="KW-0695">RNA-directed DNA polymerase</keyword>
<dbReference type="PROSITE" id="PS50994">
    <property type="entry name" value="INTEGRASE"/>
    <property type="match status" value="1"/>
</dbReference>
<dbReference type="GO" id="GO:0003676">
    <property type="term" value="F:nucleic acid binding"/>
    <property type="evidence" value="ECO:0007669"/>
    <property type="project" value="InterPro"/>
</dbReference>
<evidence type="ECO:0000256" key="7">
    <source>
        <dbReference type="ARBA" id="ARBA00022918"/>
    </source>
</evidence>
<gene>
    <name evidence="12" type="ORF">Tci_389384</name>
</gene>
<dbReference type="Gene3D" id="3.30.420.10">
    <property type="entry name" value="Ribonuclease H-like superfamily/Ribonuclease H"/>
    <property type="match status" value="1"/>
</dbReference>
<comment type="caution">
    <text evidence="12">The sequence shown here is derived from an EMBL/GenBank/DDBJ whole genome shotgun (WGS) entry which is preliminary data.</text>
</comment>
<keyword evidence="8" id="KW-0548">Nucleotidyltransferase</keyword>
<dbReference type="EMBL" id="BKCJ010157430">
    <property type="protein sequence ID" value="GEY17410.1"/>
    <property type="molecule type" value="Genomic_DNA"/>
</dbReference>
<dbReference type="GO" id="GO:0003964">
    <property type="term" value="F:RNA-directed DNA polymerase activity"/>
    <property type="evidence" value="ECO:0007669"/>
    <property type="project" value="UniProtKB-KW"/>
</dbReference>
<feature type="compositionally biased region" description="Basic and acidic residues" evidence="10">
    <location>
        <begin position="576"/>
        <end position="596"/>
    </location>
</feature>
<reference evidence="12" key="1">
    <citation type="journal article" date="2019" name="Sci. Rep.">
        <title>Draft genome of Tanacetum cinerariifolium, the natural source of mosquito coil.</title>
        <authorList>
            <person name="Yamashiro T."/>
            <person name="Shiraishi A."/>
            <person name="Satake H."/>
            <person name="Nakayama K."/>
        </authorList>
    </citation>
    <scope>NUCLEOTIDE SEQUENCE</scope>
</reference>
<evidence type="ECO:0000256" key="8">
    <source>
        <dbReference type="ARBA" id="ARBA00022932"/>
    </source>
</evidence>
<keyword evidence="4" id="KW-0378">Hydrolase</keyword>
<evidence type="ECO:0000256" key="3">
    <source>
        <dbReference type="ARBA" id="ARBA00022759"/>
    </source>
</evidence>
<dbReference type="SUPFAM" id="SSF53098">
    <property type="entry name" value="Ribonuclease H-like"/>
    <property type="match status" value="1"/>
</dbReference>
<dbReference type="PANTHER" id="PTHR42648:SF11">
    <property type="entry name" value="TRANSPOSON TY4-P GAG-POL POLYPROTEIN"/>
    <property type="match status" value="1"/>
</dbReference>
<keyword evidence="2" id="KW-0479">Metal-binding</keyword>
<evidence type="ECO:0000256" key="6">
    <source>
        <dbReference type="ARBA" id="ARBA00022908"/>
    </source>
</evidence>
<keyword evidence="5" id="KW-0460">Magnesium</keyword>
<dbReference type="GO" id="GO:0016787">
    <property type="term" value="F:hydrolase activity"/>
    <property type="evidence" value="ECO:0007669"/>
    <property type="project" value="UniProtKB-KW"/>
</dbReference>
<dbReference type="InterPro" id="IPR001584">
    <property type="entry name" value="Integrase_cat-core"/>
</dbReference>
<keyword evidence="3" id="KW-0255">Endonuclease</keyword>
<keyword evidence="8" id="KW-0808">Transferase</keyword>
<dbReference type="GO" id="GO:0003887">
    <property type="term" value="F:DNA-directed DNA polymerase activity"/>
    <property type="evidence" value="ECO:0007669"/>
    <property type="project" value="UniProtKB-KW"/>
</dbReference>
<evidence type="ECO:0000256" key="5">
    <source>
        <dbReference type="ARBA" id="ARBA00022842"/>
    </source>
</evidence>
<dbReference type="GO" id="GO:0015074">
    <property type="term" value="P:DNA integration"/>
    <property type="evidence" value="ECO:0007669"/>
    <property type="project" value="UniProtKB-KW"/>
</dbReference>
<dbReference type="GO" id="GO:0004519">
    <property type="term" value="F:endonuclease activity"/>
    <property type="evidence" value="ECO:0007669"/>
    <property type="project" value="UniProtKB-KW"/>
</dbReference>
<accession>A0A699HFW4</accession>
<keyword evidence="1" id="KW-0540">Nuclease</keyword>